<keyword evidence="2" id="KW-0378">Hydrolase</keyword>
<evidence type="ECO:0000256" key="1">
    <source>
        <dbReference type="SAM" id="SignalP"/>
    </source>
</evidence>
<organism evidence="2 3">
    <name type="scientific">Kiritimatiella glycovorans</name>
    <dbReference type="NCBI Taxonomy" id="1307763"/>
    <lineage>
        <taxon>Bacteria</taxon>
        <taxon>Pseudomonadati</taxon>
        <taxon>Kiritimatiellota</taxon>
        <taxon>Kiritimatiellia</taxon>
        <taxon>Kiritimatiellales</taxon>
        <taxon>Kiritimatiellaceae</taxon>
        <taxon>Kiritimatiella</taxon>
    </lineage>
</organism>
<reference evidence="2 3" key="2">
    <citation type="journal article" date="2016" name="ISME J.">
        <title>Characterization of the first cultured representative of Verrucomicrobia subdivision 5 indicates the proposal of a novel phylum.</title>
        <authorList>
            <person name="Spring S."/>
            <person name="Bunk B."/>
            <person name="Sproer C."/>
            <person name="Schumann P."/>
            <person name="Rohde M."/>
            <person name="Tindall B.J."/>
            <person name="Klenk H.P."/>
        </authorList>
    </citation>
    <scope>NUCLEOTIDE SEQUENCE [LARGE SCALE GENOMIC DNA]</scope>
    <source>
        <strain evidence="2 3">L21-Fru-AB</strain>
    </source>
</reference>
<dbReference type="AlphaFoldDB" id="A0A0G3EDD5"/>
<dbReference type="InterPro" id="IPR008979">
    <property type="entry name" value="Galactose-bd-like_sf"/>
</dbReference>
<dbReference type="Gene3D" id="1.50.10.10">
    <property type="match status" value="1"/>
</dbReference>
<protein>
    <submittedName>
        <fullName evidence="2">Glycosyl hydrolases family 2, sugar binding domain</fullName>
    </submittedName>
</protein>
<dbReference type="STRING" id="1307763.L21SP4_01233"/>
<dbReference type="SUPFAM" id="SSF48208">
    <property type="entry name" value="Six-hairpin glycosidases"/>
    <property type="match status" value="1"/>
</dbReference>
<evidence type="ECO:0000313" key="2">
    <source>
        <dbReference type="EMBL" id="AKJ64481.1"/>
    </source>
</evidence>
<dbReference type="GO" id="GO:0005975">
    <property type="term" value="P:carbohydrate metabolic process"/>
    <property type="evidence" value="ECO:0007669"/>
    <property type="project" value="InterPro"/>
</dbReference>
<dbReference type="EMBL" id="CP010904">
    <property type="protein sequence ID" value="AKJ64481.1"/>
    <property type="molecule type" value="Genomic_DNA"/>
</dbReference>
<dbReference type="SUPFAM" id="SSF49785">
    <property type="entry name" value="Galactose-binding domain-like"/>
    <property type="match status" value="1"/>
</dbReference>
<evidence type="ECO:0000313" key="3">
    <source>
        <dbReference type="Proteomes" id="UP000035268"/>
    </source>
</evidence>
<accession>A0A0G3EDD5</accession>
<dbReference type="RefSeq" id="WP_144413773.1">
    <property type="nucleotide sequence ID" value="NZ_CP010904.1"/>
</dbReference>
<proteinExistence type="predicted"/>
<dbReference type="KEGG" id="vbl:L21SP4_01233"/>
<gene>
    <name evidence="2" type="ORF">L21SP4_01233</name>
</gene>
<dbReference type="OrthoDB" id="49490at2"/>
<reference evidence="3" key="1">
    <citation type="submission" date="2015-02" db="EMBL/GenBank/DDBJ databases">
        <title>Description and complete genome sequence of the first cultured representative of the subdivision 5 of the Verrucomicrobia phylum.</title>
        <authorList>
            <person name="Spring S."/>
            <person name="Bunk B."/>
            <person name="Sproer C."/>
            <person name="Klenk H.-P."/>
        </authorList>
    </citation>
    <scope>NUCLEOTIDE SEQUENCE [LARGE SCALE GENOMIC DNA]</scope>
    <source>
        <strain evidence="3">L21-Fru-AB</strain>
    </source>
</reference>
<name>A0A0G3EDD5_9BACT</name>
<feature type="signal peptide" evidence="1">
    <location>
        <begin position="1"/>
        <end position="21"/>
    </location>
</feature>
<dbReference type="GO" id="GO:0016787">
    <property type="term" value="F:hydrolase activity"/>
    <property type="evidence" value="ECO:0007669"/>
    <property type="project" value="UniProtKB-KW"/>
</dbReference>
<feature type="chain" id="PRO_5005184079" evidence="1">
    <location>
        <begin position="22"/>
        <end position="882"/>
    </location>
</feature>
<keyword evidence="1" id="KW-0732">Signal</keyword>
<dbReference type="InterPro" id="IPR008928">
    <property type="entry name" value="6-hairpin_glycosidase_sf"/>
</dbReference>
<keyword evidence="3" id="KW-1185">Reference proteome</keyword>
<dbReference type="Gene3D" id="2.60.120.260">
    <property type="entry name" value="Galactose-binding domain-like"/>
    <property type="match status" value="1"/>
</dbReference>
<dbReference type="InterPro" id="IPR012341">
    <property type="entry name" value="6hp_glycosidase-like_sf"/>
</dbReference>
<sequence precursor="true">MRQLVSGVMFLSVLTAAVVFAADDERAFYESDAFTVYQTSVTRDGKRAYLDPDTGALVSEAEFRFNRKPERPAEWTPQHDLSPYPSFRSEYPIVDAVYNLAMDNILVHLDYAWPNESTVGLFNASEGRPLWVRDTAYSVMGSLPLFQEGARKSLEWCLHKGEGIKPEQMYGIVGFHINFPTVDNRYSMTDFLIWIEGAWQYALASGDVQFLKDHYVEMTHSAELVRSLHFDPYDGLYHGGETIGDGGSIYPEGATGRTDLKGSSVNFIHYRTQLVLGEIADWIGRPVEEAERYRRRAYALKDAVNRELWLEEKRFFSLLKMGRDTEPLGRSTLSGNSFALLWNGINDPARVESIIDHVPDTPWGAPLTYPPYLNRGAYHDQNVWPMMDGFWGAANARADNPERMVKTLALLTWDGAFHHTMSEMWGLFDGDPRGKYPQLWSCTAFLLNVYQGLLGAEALPQGMLIEPSVPEEFAGGFEIAGFPYGKATWTFRVRGEGTRVASFKIDGKPSINILPRQLEGDHVVEIEMTKTLPFGITQPPMRVAVNGDALELEVRNGGRDDLGAVVFAAPDLAPQRFEVSRGTLTLEPRELRGNRTGTIRYMLYSRDGKGQPRSMGPMRTLELRRPTVARWAPGVYDTSRPIESGTFACHRLVVRNEKQTEENCKVRVETPAGLRVEKAVHTLHVPAGSEADVKVSWEATAELDYGRHTIRAEIIPEHSPIFYAEIPVLVEEAIKLRGTWCMHEHEEGLEGASMEINDRDGRWPIRRLPRRWQRCEGFENSEGPLWYRKHVLVPTVWDGHDAELFFGEIDGYPTVYVNETELEQIPSRPKTFRYRVPAELLQYGANNLIAVFVEQGANPNKSGLCGWPMELRVLPASEGEGR</sequence>
<dbReference type="Proteomes" id="UP000035268">
    <property type="component" value="Chromosome"/>
</dbReference>